<dbReference type="Gene3D" id="3.40.50.1110">
    <property type="entry name" value="SGNH hydrolase"/>
    <property type="match status" value="1"/>
</dbReference>
<dbReference type="Pfam" id="PF13472">
    <property type="entry name" value="Lipase_GDSL_2"/>
    <property type="match status" value="1"/>
</dbReference>
<keyword evidence="1" id="KW-0812">Transmembrane</keyword>
<proteinExistence type="predicted"/>
<feature type="transmembrane region" description="Helical" evidence="1">
    <location>
        <begin position="201"/>
        <end position="221"/>
    </location>
</feature>
<dbReference type="EMBL" id="JBHSQW010000025">
    <property type="protein sequence ID" value="MFC5994803.1"/>
    <property type="molecule type" value="Genomic_DNA"/>
</dbReference>
<sequence>MLRTTQPHPDPPPRRSRAHRRFRRTAALLRELRSWPTLLLIGLCLFAGVPAAIMLTPNQQVVALGQHISVGARTPTPSVSGPAQLVQIGNTELDIPRLQVYGPLRPQLVLGPVQRNAAAAEVLDPDRTRQAREDARATLINGFLRWYAFGALGLVAITLAASAAVGCIRILALLRRQSRIGGGHLTGTEIWHRSAGALGRMTVLALTVSTLAWVACGVLAYRGTMRGLADVHSLSDLVGTHHVSPAPVGPTVFGYTGAVVGDSRVARVGGPPIPDATPPDLACERSADSLGHELGRLLAAQVRTLACSGATITEGLLGPQQRGDLTVPAQIGLLKQVDGVRFVVVAIGPNDLGWADFLAYCYGVPDCTDNLTQGEFDYRLAAFDREYGNLLQDLAELPGQPQIVIMTSYDVFAPDADCPDAHGPPGVAGLNRDELELLTARNAALNSILRSGAEKYGFDVARPGLAPLCTGSAGDTLGPDLQGLAAAHPFHPTGVGSLRMAAAVARLLEPAP</sequence>
<dbReference type="InterPro" id="IPR036514">
    <property type="entry name" value="SGNH_hydro_sf"/>
</dbReference>
<feature type="transmembrane region" description="Helical" evidence="1">
    <location>
        <begin position="146"/>
        <end position="172"/>
    </location>
</feature>
<reference evidence="4" key="1">
    <citation type="journal article" date="2019" name="Int. J. Syst. Evol. Microbiol.">
        <title>The Global Catalogue of Microorganisms (GCM) 10K type strain sequencing project: providing services to taxonomists for standard genome sequencing and annotation.</title>
        <authorList>
            <consortium name="The Broad Institute Genomics Platform"/>
            <consortium name="The Broad Institute Genome Sequencing Center for Infectious Disease"/>
            <person name="Wu L."/>
            <person name="Ma J."/>
        </authorList>
    </citation>
    <scope>NUCLEOTIDE SEQUENCE [LARGE SCALE GENOMIC DNA]</scope>
    <source>
        <strain evidence="4">CCM 8391</strain>
    </source>
</reference>
<evidence type="ECO:0000313" key="4">
    <source>
        <dbReference type="Proteomes" id="UP001596302"/>
    </source>
</evidence>
<feature type="domain" description="SGNH hydrolase-type esterase" evidence="2">
    <location>
        <begin position="259"/>
        <end position="496"/>
    </location>
</feature>
<keyword evidence="1" id="KW-0472">Membrane</keyword>
<evidence type="ECO:0000256" key="1">
    <source>
        <dbReference type="SAM" id="Phobius"/>
    </source>
</evidence>
<evidence type="ECO:0000259" key="2">
    <source>
        <dbReference type="Pfam" id="PF13472"/>
    </source>
</evidence>
<protein>
    <submittedName>
        <fullName evidence="3">GDSL-type esterase/lipase family protein</fullName>
    </submittedName>
</protein>
<comment type="caution">
    <text evidence="3">The sequence shown here is derived from an EMBL/GenBank/DDBJ whole genome shotgun (WGS) entry which is preliminary data.</text>
</comment>
<accession>A0ABW1J1T7</accession>
<gene>
    <name evidence="3" type="ORF">ACFQE5_11330</name>
</gene>
<dbReference type="InterPro" id="IPR013830">
    <property type="entry name" value="SGNH_hydro"/>
</dbReference>
<evidence type="ECO:0000313" key="3">
    <source>
        <dbReference type="EMBL" id="MFC5994803.1"/>
    </source>
</evidence>
<name>A0ABW1J1T7_9PSEU</name>
<organism evidence="3 4">
    <name type="scientific">Pseudonocardia hispaniensis</name>
    <dbReference type="NCBI Taxonomy" id="904933"/>
    <lineage>
        <taxon>Bacteria</taxon>
        <taxon>Bacillati</taxon>
        <taxon>Actinomycetota</taxon>
        <taxon>Actinomycetes</taxon>
        <taxon>Pseudonocardiales</taxon>
        <taxon>Pseudonocardiaceae</taxon>
        <taxon>Pseudonocardia</taxon>
    </lineage>
</organism>
<dbReference type="SUPFAM" id="SSF52266">
    <property type="entry name" value="SGNH hydrolase"/>
    <property type="match status" value="1"/>
</dbReference>
<keyword evidence="4" id="KW-1185">Reference proteome</keyword>
<dbReference type="RefSeq" id="WP_379584823.1">
    <property type="nucleotide sequence ID" value="NZ_JBHSQW010000025.1"/>
</dbReference>
<keyword evidence="1" id="KW-1133">Transmembrane helix</keyword>
<dbReference type="Proteomes" id="UP001596302">
    <property type="component" value="Unassembled WGS sequence"/>
</dbReference>